<evidence type="ECO:0000313" key="1">
    <source>
        <dbReference type="EMBL" id="KMW67691.1"/>
    </source>
</evidence>
<dbReference type="Proteomes" id="UP000007802">
    <property type="component" value="Unassembled WGS sequence"/>
</dbReference>
<accession>A0A0J9ENR8</accession>
<reference evidence="1" key="1">
    <citation type="submission" date="2010-03" db="EMBL/GenBank/DDBJ databases">
        <title>Annotation of Blastomyces dermatitidis strain ATCC 18188.</title>
        <authorList>
            <consortium name="The Broad Institute Genome Sequencing Platform"/>
            <consortium name="Broad Institute Genome Sequencing Center for Infectious Disease."/>
            <person name="Cuomo C."/>
            <person name="Klein B."/>
            <person name="Sullivan T."/>
            <person name="Heitman J."/>
            <person name="Young S."/>
            <person name="Zeng Q."/>
            <person name="Gargeya S."/>
            <person name="Alvarado L."/>
            <person name="Berlin A.M."/>
            <person name="Chapman S.B."/>
            <person name="Chen Z."/>
            <person name="Freedman E."/>
            <person name="Gellesch M."/>
            <person name="Goldberg J."/>
            <person name="Griggs A."/>
            <person name="Gujja S."/>
            <person name="Heilman E."/>
            <person name="Heiman D."/>
            <person name="Howarth C."/>
            <person name="Mehta T."/>
            <person name="Neiman D."/>
            <person name="Pearson M."/>
            <person name="Roberts A."/>
            <person name="Saif S."/>
            <person name="Shea T."/>
            <person name="Shenoy N."/>
            <person name="Sisk P."/>
            <person name="Stolte C."/>
            <person name="Sykes S."/>
            <person name="White J."/>
            <person name="Yandava C."/>
            <person name="Haas B."/>
            <person name="Nusbaum C."/>
            <person name="Birren B."/>
        </authorList>
    </citation>
    <scope>NUCLEOTIDE SEQUENCE</scope>
    <source>
        <strain evidence="1">ATCC 18188</strain>
    </source>
</reference>
<proteinExistence type="predicted"/>
<gene>
    <name evidence="1" type="ORF">BDDG_12254</name>
</gene>
<protein>
    <submittedName>
        <fullName evidence="1">Uncharacterized protein</fullName>
    </submittedName>
</protein>
<name>A0A0J9ENR8_AJEDA</name>
<sequence length="66" mass="7702">MSTRGSLPVLKIRQCKFLKRPILFHKRDDSLPVTVDCKDSLGRHRLVQLALDQGEAEDERPEWSER</sequence>
<dbReference type="EMBL" id="GG749430">
    <property type="protein sequence ID" value="KMW67691.1"/>
    <property type="molecule type" value="Genomic_DNA"/>
</dbReference>
<organism evidence="1">
    <name type="scientific">Ajellomyces dermatitidis (strain ATCC 18188 / CBS 674.68)</name>
    <name type="common">Blastomyces dermatitidis</name>
    <dbReference type="NCBI Taxonomy" id="653446"/>
    <lineage>
        <taxon>Eukaryota</taxon>
        <taxon>Fungi</taxon>
        <taxon>Dikarya</taxon>
        <taxon>Ascomycota</taxon>
        <taxon>Pezizomycotina</taxon>
        <taxon>Eurotiomycetes</taxon>
        <taxon>Eurotiomycetidae</taxon>
        <taxon>Onygenales</taxon>
        <taxon>Ajellomycetaceae</taxon>
        <taxon>Blastomyces</taxon>
    </lineage>
</organism>
<dbReference type="AlphaFoldDB" id="A0A0J9ENR8"/>